<keyword evidence="2" id="KW-0813">Transport</keyword>
<evidence type="ECO:0000313" key="7">
    <source>
        <dbReference type="Proteomes" id="UP000679575"/>
    </source>
</evidence>
<dbReference type="Pfam" id="PF00005">
    <property type="entry name" value="ABC_tran"/>
    <property type="match status" value="1"/>
</dbReference>
<keyword evidence="3" id="KW-0547">Nucleotide-binding</keyword>
<evidence type="ECO:0000259" key="5">
    <source>
        <dbReference type="PROSITE" id="PS50893"/>
    </source>
</evidence>
<evidence type="ECO:0000313" key="6">
    <source>
        <dbReference type="EMBL" id="QUN05830.1"/>
    </source>
</evidence>
<protein>
    <submittedName>
        <fullName evidence="6">Energy-coupling factor ABC transporter ATP-binding protein</fullName>
    </submittedName>
</protein>
<dbReference type="PROSITE" id="PS50893">
    <property type="entry name" value="ABC_TRANSPORTER_2"/>
    <property type="match status" value="1"/>
</dbReference>
<keyword evidence="4 6" id="KW-0067">ATP-binding</keyword>
<organism evidence="6 7">
    <name type="scientific">Shewanella yunxiaonensis</name>
    <dbReference type="NCBI Taxonomy" id="2829809"/>
    <lineage>
        <taxon>Bacteria</taxon>
        <taxon>Pseudomonadati</taxon>
        <taxon>Pseudomonadota</taxon>
        <taxon>Gammaproteobacteria</taxon>
        <taxon>Alteromonadales</taxon>
        <taxon>Shewanellaceae</taxon>
        <taxon>Shewanella</taxon>
    </lineage>
</organism>
<dbReference type="Proteomes" id="UP000679575">
    <property type="component" value="Chromosome"/>
</dbReference>
<reference evidence="6 7" key="1">
    <citation type="submission" date="2021-04" db="EMBL/GenBank/DDBJ databases">
        <title>Novel species identification of genus Shewanella.</title>
        <authorList>
            <person name="Liu G."/>
        </authorList>
    </citation>
    <scope>NUCLEOTIDE SEQUENCE [LARGE SCALE GENOMIC DNA]</scope>
    <source>
        <strain evidence="6 7">FJAT-54481</strain>
    </source>
</reference>
<accession>A0ABX7YT47</accession>
<dbReference type="EMBL" id="CP073587">
    <property type="protein sequence ID" value="QUN05830.1"/>
    <property type="molecule type" value="Genomic_DNA"/>
</dbReference>
<feature type="domain" description="ABC transporter" evidence="5">
    <location>
        <begin position="4"/>
        <end position="235"/>
    </location>
</feature>
<dbReference type="InterPro" id="IPR003593">
    <property type="entry name" value="AAA+_ATPase"/>
</dbReference>
<dbReference type="Gene3D" id="3.40.50.300">
    <property type="entry name" value="P-loop containing nucleotide triphosphate hydrolases"/>
    <property type="match status" value="1"/>
</dbReference>
<comment type="similarity">
    <text evidence="1">Belongs to the ABC transporter superfamily.</text>
</comment>
<dbReference type="InterPro" id="IPR027417">
    <property type="entry name" value="P-loop_NTPase"/>
</dbReference>
<dbReference type="PANTHER" id="PTHR42734:SF17">
    <property type="entry name" value="METAL TRANSPORT SYSTEM ATP-BINDING PROTEIN TM_0124-RELATED"/>
    <property type="match status" value="1"/>
</dbReference>
<dbReference type="GO" id="GO:0005524">
    <property type="term" value="F:ATP binding"/>
    <property type="evidence" value="ECO:0007669"/>
    <property type="project" value="UniProtKB-KW"/>
</dbReference>
<dbReference type="PROSITE" id="PS00211">
    <property type="entry name" value="ABC_TRANSPORTER_1"/>
    <property type="match status" value="1"/>
</dbReference>
<evidence type="ECO:0000256" key="3">
    <source>
        <dbReference type="ARBA" id="ARBA00022741"/>
    </source>
</evidence>
<name>A0ABX7YT47_9GAMM</name>
<evidence type="ECO:0000256" key="1">
    <source>
        <dbReference type="ARBA" id="ARBA00005417"/>
    </source>
</evidence>
<dbReference type="SMART" id="SM00382">
    <property type="entry name" value="AAA"/>
    <property type="match status" value="1"/>
</dbReference>
<dbReference type="RefSeq" id="WP_212594856.1">
    <property type="nucleotide sequence ID" value="NZ_CP073587.1"/>
</dbReference>
<dbReference type="SUPFAM" id="SSF52540">
    <property type="entry name" value="P-loop containing nucleoside triphosphate hydrolases"/>
    <property type="match status" value="1"/>
</dbReference>
<dbReference type="InterPro" id="IPR050153">
    <property type="entry name" value="Metal_Ion_Import_ABC"/>
</dbReference>
<evidence type="ECO:0000256" key="4">
    <source>
        <dbReference type="ARBA" id="ARBA00022840"/>
    </source>
</evidence>
<dbReference type="InterPro" id="IPR003439">
    <property type="entry name" value="ABC_transporter-like_ATP-bd"/>
</dbReference>
<gene>
    <name evidence="6" type="ORF">KDN34_16920</name>
</gene>
<proteinExistence type="inferred from homology"/>
<sequence length="235" mass="26313">MCRIIASDIAVYFGERLLFTAPQLCFSKQDVIFLQGDNGSGKTTLMKLLAGLMPPTQGQIRAEDFGEISRWRKDSLLGKALYLHQHPYLFEGNVSYNLKLAQRYSVLSAAEQRQRMSSAIELAQLGDLLKANAATLSGGERQRLALARAWLLKPVLLMLDEPISNMDKVSQQLVFSMIEELKNQGTGLLLSSHQDSELIRLCNERWLIESQTITTSQIFIPGTPVELNRHHVAAD</sequence>
<dbReference type="PANTHER" id="PTHR42734">
    <property type="entry name" value="METAL TRANSPORT SYSTEM ATP-BINDING PROTEIN TM_0124-RELATED"/>
    <property type="match status" value="1"/>
</dbReference>
<dbReference type="InterPro" id="IPR017871">
    <property type="entry name" value="ABC_transporter-like_CS"/>
</dbReference>
<evidence type="ECO:0000256" key="2">
    <source>
        <dbReference type="ARBA" id="ARBA00022448"/>
    </source>
</evidence>
<keyword evidence="7" id="KW-1185">Reference proteome</keyword>